<keyword evidence="4" id="KW-1185">Reference proteome</keyword>
<accession>A0A2W7R564</accession>
<organism evidence="1 3">
    <name type="scientific">Algoriphagus ratkowskyi</name>
    <dbReference type="NCBI Taxonomy" id="57028"/>
    <lineage>
        <taxon>Bacteria</taxon>
        <taxon>Pseudomonadati</taxon>
        <taxon>Bacteroidota</taxon>
        <taxon>Cytophagia</taxon>
        <taxon>Cytophagales</taxon>
        <taxon>Cyclobacteriaceae</taxon>
        <taxon>Algoriphagus</taxon>
    </lineage>
</organism>
<evidence type="ECO:0000313" key="1">
    <source>
        <dbReference type="EMBL" id="PZX49219.1"/>
    </source>
</evidence>
<evidence type="ECO:0008006" key="5">
    <source>
        <dbReference type="Google" id="ProtNLM"/>
    </source>
</evidence>
<gene>
    <name evidence="2" type="ORF">ESW18_20800</name>
    <name evidence="1" type="ORF">LV84_04283</name>
</gene>
<dbReference type="RefSeq" id="WP_111357223.1">
    <property type="nucleotide sequence ID" value="NZ_QKZU01000033.1"/>
</dbReference>
<dbReference type="EMBL" id="QKZU01000033">
    <property type="protein sequence ID" value="PZX49219.1"/>
    <property type="molecule type" value="Genomic_DNA"/>
</dbReference>
<dbReference type="Proteomes" id="UP000321927">
    <property type="component" value="Unassembled WGS sequence"/>
</dbReference>
<protein>
    <recommendedName>
        <fullName evidence="5">RHS repeat-associated protein</fullName>
    </recommendedName>
</protein>
<evidence type="ECO:0000313" key="3">
    <source>
        <dbReference type="Proteomes" id="UP000249115"/>
    </source>
</evidence>
<dbReference type="Proteomes" id="UP000249115">
    <property type="component" value="Unassembled WGS sequence"/>
</dbReference>
<name>A0A2W7R564_9BACT</name>
<sequence length="119" mass="13880">MDCFSEEPGCGQVILSKKARNKHEELIEKIAIKKDGYIETYLVNETAENVWFDQFRVMSTGPIFVQETHYDPWGMEIKELGYQYGVIKVNPYLYNGKEAIDHLGIELYDYGTRMYDPVI</sequence>
<reference evidence="1 3" key="1">
    <citation type="submission" date="2018-06" db="EMBL/GenBank/DDBJ databases">
        <title>Genomic Encyclopedia of Archaeal and Bacterial Type Strains, Phase II (KMG-II): from individual species to whole genera.</title>
        <authorList>
            <person name="Goeker M."/>
        </authorList>
    </citation>
    <scope>NUCLEOTIDE SEQUENCE [LARGE SCALE GENOMIC DNA]</scope>
    <source>
        <strain evidence="1 3">DSM 22686</strain>
    </source>
</reference>
<evidence type="ECO:0000313" key="4">
    <source>
        <dbReference type="Proteomes" id="UP000321927"/>
    </source>
</evidence>
<proteinExistence type="predicted"/>
<reference evidence="2 4" key="2">
    <citation type="submission" date="2019-08" db="EMBL/GenBank/DDBJ databases">
        <title>Genome of Algoriphagus ratkowskyi IC026.</title>
        <authorList>
            <person name="Bowman J.P."/>
        </authorList>
    </citation>
    <scope>NUCLEOTIDE SEQUENCE [LARGE SCALE GENOMIC DNA]</scope>
    <source>
        <strain evidence="2 4">IC026</strain>
    </source>
</reference>
<dbReference type="AlphaFoldDB" id="A0A2W7R564"/>
<dbReference type="EMBL" id="VORV01000030">
    <property type="protein sequence ID" value="TXD75361.1"/>
    <property type="molecule type" value="Genomic_DNA"/>
</dbReference>
<comment type="caution">
    <text evidence="1">The sequence shown here is derived from an EMBL/GenBank/DDBJ whole genome shotgun (WGS) entry which is preliminary data.</text>
</comment>
<dbReference type="Gene3D" id="2.180.10.10">
    <property type="entry name" value="RHS repeat-associated core"/>
    <property type="match status" value="1"/>
</dbReference>
<evidence type="ECO:0000313" key="2">
    <source>
        <dbReference type="EMBL" id="TXD75361.1"/>
    </source>
</evidence>